<reference evidence="2" key="1">
    <citation type="submission" date="2017-01" db="EMBL/GenBank/DDBJ databases">
        <authorList>
            <person name="Varghese N."/>
            <person name="Submissions S."/>
        </authorList>
    </citation>
    <scope>NUCLEOTIDE SEQUENCE [LARGE SCALE GENOMIC DNA]</scope>
    <source>
        <strain evidence="2">ATCC 12950</strain>
    </source>
</reference>
<dbReference type="Gene3D" id="1.10.1660.10">
    <property type="match status" value="1"/>
</dbReference>
<dbReference type="AlphaFoldDB" id="A0A1N6UTL0"/>
<dbReference type="Pfam" id="PF13591">
    <property type="entry name" value="MerR_2"/>
    <property type="match status" value="1"/>
</dbReference>
<evidence type="ECO:0000313" key="1">
    <source>
        <dbReference type="EMBL" id="SIQ68985.1"/>
    </source>
</evidence>
<organism evidence="1 2">
    <name type="scientific">Microbispora rosea</name>
    <dbReference type="NCBI Taxonomy" id="58117"/>
    <lineage>
        <taxon>Bacteria</taxon>
        <taxon>Bacillati</taxon>
        <taxon>Actinomycetota</taxon>
        <taxon>Actinomycetes</taxon>
        <taxon>Streptosporangiales</taxon>
        <taxon>Streptosporangiaceae</taxon>
        <taxon>Microbispora</taxon>
    </lineage>
</organism>
<dbReference type="EMBL" id="FTNI01000003">
    <property type="protein sequence ID" value="SIQ68985.1"/>
    <property type="molecule type" value="Genomic_DNA"/>
</dbReference>
<sequence length="108" mass="11957">MTYPLVRLAQVGVGHLDLESFSRATGLHPELVRRLVALGLIDAWRDSSGRLRFPPAQVVATGRLQRLHAGLAVNYASLGLVTDLLDRIAELEAALRTRTRRTGDRSWT</sequence>
<dbReference type="RefSeq" id="WP_076433406.1">
    <property type="nucleotide sequence ID" value="NZ_FTNI01000003.1"/>
</dbReference>
<accession>A0A1N6UTL0</accession>
<name>A0A1N6UTL0_9ACTN</name>
<protein>
    <submittedName>
        <fullName evidence="1">MerR HTH family regulatory protein</fullName>
    </submittedName>
</protein>
<gene>
    <name evidence="1" type="ORF">SAMN05421833_103152</name>
</gene>
<proteinExistence type="predicted"/>
<dbReference type="Proteomes" id="UP000186096">
    <property type="component" value="Unassembled WGS sequence"/>
</dbReference>
<evidence type="ECO:0000313" key="2">
    <source>
        <dbReference type="Proteomes" id="UP000186096"/>
    </source>
</evidence>
<dbReference type="STRING" id="58117.SAMN05421833_103152"/>
<dbReference type="OrthoDB" id="5526358at2"/>
<keyword evidence="2" id="KW-1185">Reference proteome</keyword>